<keyword evidence="3" id="KW-1185">Reference proteome</keyword>
<dbReference type="InterPro" id="IPR037523">
    <property type="entry name" value="VOC_core"/>
</dbReference>
<organism evidence="2 3">
    <name type="scientific">Kosakonia oryzendophytica</name>
    <dbReference type="NCBI Taxonomy" id="1005665"/>
    <lineage>
        <taxon>Bacteria</taxon>
        <taxon>Pseudomonadati</taxon>
        <taxon>Pseudomonadota</taxon>
        <taxon>Gammaproteobacteria</taxon>
        <taxon>Enterobacterales</taxon>
        <taxon>Enterobacteriaceae</taxon>
        <taxon>Kosakonia</taxon>
    </lineage>
</organism>
<dbReference type="InterPro" id="IPR004360">
    <property type="entry name" value="Glyas_Fos-R_dOase_dom"/>
</dbReference>
<dbReference type="OrthoDB" id="8776491at2"/>
<dbReference type="Pfam" id="PF00903">
    <property type="entry name" value="Glyoxalase"/>
    <property type="match status" value="1"/>
</dbReference>
<evidence type="ECO:0000313" key="2">
    <source>
        <dbReference type="EMBL" id="SCB96678.1"/>
    </source>
</evidence>
<dbReference type="RefSeq" id="WP_061497233.1">
    <property type="nucleotide sequence ID" value="NZ_CP115659.1"/>
</dbReference>
<dbReference type="SUPFAM" id="SSF54593">
    <property type="entry name" value="Glyoxalase/Bleomycin resistance protein/Dihydroxybiphenyl dioxygenase"/>
    <property type="match status" value="1"/>
</dbReference>
<dbReference type="InterPro" id="IPR052164">
    <property type="entry name" value="Anthracycline_SecMetBiosynth"/>
</dbReference>
<dbReference type="PANTHER" id="PTHR33993">
    <property type="entry name" value="GLYOXALASE-RELATED"/>
    <property type="match status" value="1"/>
</dbReference>
<evidence type="ECO:0000313" key="3">
    <source>
        <dbReference type="Proteomes" id="UP000198975"/>
    </source>
</evidence>
<dbReference type="EMBL" id="FMAY01000003">
    <property type="protein sequence ID" value="SCB96678.1"/>
    <property type="molecule type" value="Genomic_DNA"/>
</dbReference>
<evidence type="ECO:0000259" key="1">
    <source>
        <dbReference type="PROSITE" id="PS51819"/>
    </source>
</evidence>
<dbReference type="PROSITE" id="PS51819">
    <property type="entry name" value="VOC"/>
    <property type="match status" value="1"/>
</dbReference>
<dbReference type="Gene3D" id="3.10.180.10">
    <property type="entry name" value="2,3-Dihydroxybiphenyl 1,2-Dioxygenase, domain 1"/>
    <property type="match status" value="1"/>
</dbReference>
<feature type="domain" description="VOC" evidence="1">
    <location>
        <begin position="4"/>
        <end position="120"/>
    </location>
</feature>
<dbReference type="InterPro" id="IPR029068">
    <property type="entry name" value="Glyas_Bleomycin-R_OHBP_Dase"/>
</dbReference>
<dbReference type="PANTHER" id="PTHR33993:SF2">
    <property type="entry name" value="VOC DOMAIN-CONTAINING PROTEIN"/>
    <property type="match status" value="1"/>
</dbReference>
<proteinExistence type="predicted"/>
<sequence length="121" mass="13143">MNTLINWFELPVQQLDRAVAFYQHVLGGEFRRETVTGIEMAVFPHIKPATGGALVKGPMFQPANGGAVVYLATEDINAALERVREKQGECCFGPQVLPDNIGTIALIIDSEGNRVGLHQPA</sequence>
<reference evidence="3" key="1">
    <citation type="submission" date="2016-08" db="EMBL/GenBank/DDBJ databases">
        <authorList>
            <person name="Varghese N."/>
            <person name="Submissions Spin"/>
        </authorList>
    </citation>
    <scope>NUCLEOTIDE SEQUENCE [LARGE SCALE GENOMIC DNA]</scope>
    <source>
        <strain evidence="3">REICA_082</strain>
    </source>
</reference>
<dbReference type="AlphaFoldDB" id="A0A1C4AQD8"/>
<name>A0A1C4AQD8_9ENTR</name>
<dbReference type="CDD" id="cd07247">
    <property type="entry name" value="SgaA_N_like"/>
    <property type="match status" value="1"/>
</dbReference>
<gene>
    <name evidence="2" type="ORF">GA0061071_103239</name>
</gene>
<dbReference type="Proteomes" id="UP000198975">
    <property type="component" value="Unassembled WGS sequence"/>
</dbReference>
<accession>A0A1C4AQD8</accession>
<protein>
    <recommendedName>
        <fullName evidence="1">VOC domain-containing protein</fullName>
    </recommendedName>
</protein>